<reference evidence="2 3" key="1">
    <citation type="submission" date="2024-05" db="EMBL/GenBank/DDBJ databases">
        <title>Haplotype-resolved chromosome-level genome assembly of Huyou (Citrus changshanensis).</title>
        <authorList>
            <person name="Miao C."/>
            <person name="Chen W."/>
            <person name="Wu Y."/>
            <person name="Wang L."/>
            <person name="Zhao S."/>
            <person name="Grierson D."/>
            <person name="Xu C."/>
            <person name="Chen K."/>
        </authorList>
    </citation>
    <scope>NUCLEOTIDE SEQUENCE [LARGE SCALE GENOMIC DNA]</scope>
    <source>
        <strain evidence="2">01-14</strain>
        <tissue evidence="2">Leaf</tissue>
    </source>
</reference>
<feature type="compositionally biased region" description="Basic and acidic residues" evidence="1">
    <location>
        <begin position="88"/>
        <end position="99"/>
    </location>
</feature>
<feature type="compositionally biased region" description="Polar residues" evidence="1">
    <location>
        <begin position="49"/>
        <end position="78"/>
    </location>
</feature>
<accession>A0AAP0MIP3</accession>
<evidence type="ECO:0000256" key="1">
    <source>
        <dbReference type="SAM" id="MobiDB-lite"/>
    </source>
</evidence>
<proteinExistence type="predicted"/>
<gene>
    <name evidence="2" type="ORF">WN944_006154</name>
</gene>
<feature type="compositionally biased region" description="Basic and acidic residues" evidence="1">
    <location>
        <begin position="127"/>
        <end position="158"/>
    </location>
</feature>
<keyword evidence="3" id="KW-1185">Reference proteome</keyword>
<dbReference type="AlphaFoldDB" id="A0AAP0MIP3"/>
<evidence type="ECO:0000313" key="2">
    <source>
        <dbReference type="EMBL" id="KAK9214166.1"/>
    </source>
</evidence>
<dbReference type="EMBL" id="JBCGBO010000003">
    <property type="protein sequence ID" value="KAK9214166.1"/>
    <property type="molecule type" value="Genomic_DNA"/>
</dbReference>
<sequence length="192" mass="21385">MDKFLKDFRVDIKSATREGRRKMRAAVAEMKKRHDELLMKTKLNKRSRSQVIEGTGSSTNETDGTHSDAGSSPSSIYLSINAEEDDAVDLKPTEPHIEDDLAPESSGTTEDDDPHSHVDLPPFLPKATDENSKFIGIETERENDIGDIEDPKADLKRDHPTRKAPRSRSVTTTLVRSRSVTTSPIRSRSATK</sequence>
<feature type="compositionally biased region" description="Low complexity" evidence="1">
    <location>
        <begin position="167"/>
        <end position="183"/>
    </location>
</feature>
<protein>
    <submittedName>
        <fullName evidence="2">Uncharacterized protein</fullName>
    </submittedName>
</protein>
<comment type="caution">
    <text evidence="2">The sequence shown here is derived from an EMBL/GenBank/DDBJ whole genome shotgun (WGS) entry which is preliminary data.</text>
</comment>
<name>A0AAP0MIP3_9ROSI</name>
<dbReference type="Proteomes" id="UP001428341">
    <property type="component" value="Unassembled WGS sequence"/>
</dbReference>
<organism evidence="2 3">
    <name type="scientific">Citrus x changshan-huyou</name>
    <dbReference type="NCBI Taxonomy" id="2935761"/>
    <lineage>
        <taxon>Eukaryota</taxon>
        <taxon>Viridiplantae</taxon>
        <taxon>Streptophyta</taxon>
        <taxon>Embryophyta</taxon>
        <taxon>Tracheophyta</taxon>
        <taxon>Spermatophyta</taxon>
        <taxon>Magnoliopsida</taxon>
        <taxon>eudicotyledons</taxon>
        <taxon>Gunneridae</taxon>
        <taxon>Pentapetalae</taxon>
        <taxon>rosids</taxon>
        <taxon>malvids</taxon>
        <taxon>Sapindales</taxon>
        <taxon>Rutaceae</taxon>
        <taxon>Aurantioideae</taxon>
        <taxon>Citrus</taxon>
    </lineage>
</organism>
<evidence type="ECO:0000313" key="3">
    <source>
        <dbReference type="Proteomes" id="UP001428341"/>
    </source>
</evidence>
<feature type="region of interest" description="Disordered" evidence="1">
    <location>
        <begin position="43"/>
        <end position="192"/>
    </location>
</feature>